<evidence type="ECO:0000259" key="8">
    <source>
        <dbReference type="PROSITE" id="PS51349"/>
    </source>
</evidence>
<dbReference type="SUPFAM" id="SSF51395">
    <property type="entry name" value="FMN-linked oxidoreductases"/>
    <property type="match status" value="1"/>
</dbReference>
<accession>A0A518BEM9</accession>
<evidence type="ECO:0000256" key="7">
    <source>
        <dbReference type="PIRSR" id="PIRSR000138-2"/>
    </source>
</evidence>
<dbReference type="InterPro" id="IPR000262">
    <property type="entry name" value="FMN-dep_DH"/>
</dbReference>
<comment type="cofactor">
    <cofactor evidence="1">
        <name>FMN</name>
        <dbReference type="ChEBI" id="CHEBI:58210"/>
    </cofactor>
</comment>
<keyword evidence="10" id="KW-1185">Reference proteome</keyword>
<name>A0A518BEM9_9BACT</name>
<organism evidence="9 10">
    <name type="scientific">Engelhardtia mirabilis</name>
    <dbReference type="NCBI Taxonomy" id="2528011"/>
    <lineage>
        <taxon>Bacteria</taxon>
        <taxon>Pseudomonadati</taxon>
        <taxon>Planctomycetota</taxon>
        <taxon>Planctomycetia</taxon>
        <taxon>Planctomycetia incertae sedis</taxon>
        <taxon>Engelhardtia</taxon>
    </lineage>
</organism>
<dbReference type="EMBL" id="CP036287">
    <property type="protein sequence ID" value="QDU65416.1"/>
    <property type="molecule type" value="Genomic_DNA"/>
</dbReference>
<dbReference type="FunFam" id="3.20.20.70:FF:000056">
    <property type="entry name" value="hydroxyacid oxidase 2"/>
    <property type="match status" value="1"/>
</dbReference>
<dbReference type="KEGG" id="pbap:Pla133_04810"/>
<dbReference type="GO" id="GO:0010181">
    <property type="term" value="F:FMN binding"/>
    <property type="evidence" value="ECO:0007669"/>
    <property type="project" value="InterPro"/>
</dbReference>
<sequence length="353" mass="37334">MTQPNTSASMQALLNLRELERAAAASLAPEVWAYLQGGSDDMVTLGENVAAFGRRFLRPRRLVDVSAPDTSLELFGERLASPILLAPVGFQGIFHPEGELASARAAAARGQRMIVSTVSTYSVAEVVAASGQVPWFQLYTTPVRATTQALIGRAEDAGCQVLCLTVDAPVFGNRESHGTTLLELNASSRKGNLEGLDGASAVVDASLTWEFVDWLRERTRMRIVLKGIVTAEDATLARERGVDGLIVSNHGGRQLDRGRASIDCLAEVVSAVEGHMPVLLDGGIRRGTDAIMALALGAAAVCVGRPFVWGLAAGGQAGVERALEVLQAELVRGLQLVGAPTLDRLDASFVGPR</sequence>
<keyword evidence="2 7" id="KW-0285">Flavoprotein</keyword>
<feature type="binding site" evidence="7">
    <location>
        <position position="116"/>
    </location>
    <ligand>
        <name>FMN</name>
        <dbReference type="ChEBI" id="CHEBI:58210"/>
    </ligand>
</feature>
<gene>
    <name evidence="9" type="primary">mdlB</name>
    <name evidence="9" type="ORF">Pla133_04810</name>
</gene>
<feature type="binding site" evidence="7">
    <location>
        <position position="250"/>
    </location>
    <ligand>
        <name>glyoxylate</name>
        <dbReference type="ChEBI" id="CHEBI:36655"/>
    </ligand>
</feature>
<feature type="domain" description="FMN hydroxy acid dehydrogenase" evidence="8">
    <location>
        <begin position="8"/>
        <end position="353"/>
    </location>
</feature>
<evidence type="ECO:0000313" key="10">
    <source>
        <dbReference type="Proteomes" id="UP000316921"/>
    </source>
</evidence>
<dbReference type="PROSITE" id="PS51349">
    <property type="entry name" value="FMN_HYDROXY_ACID_DH_2"/>
    <property type="match status" value="1"/>
</dbReference>
<feature type="binding site" evidence="7">
    <location>
        <begin position="281"/>
        <end position="285"/>
    </location>
    <ligand>
        <name>FMN</name>
        <dbReference type="ChEBI" id="CHEBI:58210"/>
    </ligand>
</feature>
<dbReference type="InterPro" id="IPR008259">
    <property type="entry name" value="FMN_hydac_DH_AS"/>
</dbReference>
<feature type="binding site" evidence="7">
    <location>
        <position position="165"/>
    </location>
    <ligand>
        <name>FMN</name>
        <dbReference type="ChEBI" id="CHEBI:58210"/>
    </ligand>
</feature>
<proteinExistence type="inferred from homology"/>
<feature type="binding site" evidence="7">
    <location>
        <begin position="304"/>
        <end position="305"/>
    </location>
    <ligand>
        <name>FMN</name>
        <dbReference type="ChEBI" id="CHEBI:58210"/>
    </ligand>
</feature>
<feature type="binding site" evidence="7">
    <location>
        <begin position="87"/>
        <end position="89"/>
    </location>
    <ligand>
        <name>FMN</name>
        <dbReference type="ChEBI" id="CHEBI:58210"/>
    </ligand>
</feature>
<comment type="similarity">
    <text evidence="5">Belongs to the FMN-dependent alpha-hydroxy acid dehydrogenase family.</text>
</comment>
<dbReference type="EC" id="1.1.99.31" evidence="9"/>
<dbReference type="Proteomes" id="UP000316921">
    <property type="component" value="Chromosome"/>
</dbReference>
<feature type="binding site" evidence="7">
    <location>
        <position position="137"/>
    </location>
    <ligand>
        <name>FMN</name>
        <dbReference type="ChEBI" id="CHEBI:58210"/>
    </ligand>
</feature>
<dbReference type="PANTHER" id="PTHR10578">
    <property type="entry name" value="S -2-HYDROXY-ACID OXIDASE-RELATED"/>
    <property type="match status" value="1"/>
</dbReference>
<protein>
    <submittedName>
        <fullName evidence="9">(S)-mandelate dehydrogenase</fullName>
        <ecNumber evidence="9">1.1.99.31</ecNumber>
    </submittedName>
</protein>
<feature type="binding site" evidence="7">
    <location>
        <position position="174"/>
    </location>
    <ligand>
        <name>glyoxylate</name>
        <dbReference type="ChEBI" id="CHEBI:36655"/>
    </ligand>
</feature>
<dbReference type="PANTHER" id="PTHR10578:SF107">
    <property type="entry name" value="2-HYDROXYACID OXIDASE 1"/>
    <property type="match status" value="1"/>
</dbReference>
<evidence type="ECO:0000256" key="1">
    <source>
        <dbReference type="ARBA" id="ARBA00001917"/>
    </source>
</evidence>
<reference evidence="9 10" key="1">
    <citation type="submission" date="2019-02" db="EMBL/GenBank/DDBJ databases">
        <title>Deep-cultivation of Planctomycetes and their phenomic and genomic characterization uncovers novel biology.</title>
        <authorList>
            <person name="Wiegand S."/>
            <person name="Jogler M."/>
            <person name="Boedeker C."/>
            <person name="Pinto D."/>
            <person name="Vollmers J."/>
            <person name="Rivas-Marin E."/>
            <person name="Kohn T."/>
            <person name="Peeters S.H."/>
            <person name="Heuer A."/>
            <person name="Rast P."/>
            <person name="Oberbeckmann S."/>
            <person name="Bunk B."/>
            <person name="Jeske O."/>
            <person name="Meyerdierks A."/>
            <person name="Storesund J.E."/>
            <person name="Kallscheuer N."/>
            <person name="Luecker S."/>
            <person name="Lage O.M."/>
            <person name="Pohl T."/>
            <person name="Merkel B.J."/>
            <person name="Hornburger P."/>
            <person name="Mueller R.-W."/>
            <person name="Bruemmer F."/>
            <person name="Labrenz M."/>
            <person name="Spormann A.M."/>
            <person name="Op den Camp H."/>
            <person name="Overmann J."/>
            <person name="Amann R."/>
            <person name="Jetten M.S.M."/>
            <person name="Mascher T."/>
            <person name="Medema M.H."/>
            <person name="Devos D.P."/>
            <person name="Kaster A.-K."/>
            <person name="Ovreas L."/>
            <person name="Rohde M."/>
            <person name="Galperin M.Y."/>
            <person name="Jogler C."/>
        </authorList>
    </citation>
    <scope>NUCLEOTIDE SEQUENCE [LARGE SCALE GENOMIC DNA]</scope>
    <source>
        <strain evidence="9 10">Pla133</strain>
    </source>
</reference>
<evidence type="ECO:0000256" key="2">
    <source>
        <dbReference type="ARBA" id="ARBA00022630"/>
    </source>
</evidence>
<dbReference type="InterPro" id="IPR012133">
    <property type="entry name" value="Alpha-hydoxy_acid_DH_FMN"/>
</dbReference>
<dbReference type="PIRSF" id="PIRSF000138">
    <property type="entry name" value="Al-hdrx_acd_dh"/>
    <property type="match status" value="1"/>
</dbReference>
<evidence type="ECO:0000313" key="9">
    <source>
        <dbReference type="EMBL" id="QDU65416.1"/>
    </source>
</evidence>
<dbReference type="GO" id="GO:0033720">
    <property type="term" value="F:(S)-mandelate dehydrogenase activity"/>
    <property type="evidence" value="ECO:0007669"/>
    <property type="project" value="UniProtKB-EC"/>
</dbReference>
<feature type="binding site" evidence="7">
    <location>
        <position position="226"/>
    </location>
    <ligand>
        <name>FMN</name>
        <dbReference type="ChEBI" id="CHEBI:58210"/>
    </ligand>
</feature>
<feature type="binding site" evidence="7">
    <location>
        <position position="253"/>
    </location>
    <ligand>
        <name>glyoxylate</name>
        <dbReference type="ChEBI" id="CHEBI:36655"/>
    </ligand>
</feature>
<dbReference type="Gene3D" id="3.20.20.70">
    <property type="entry name" value="Aldolase class I"/>
    <property type="match status" value="1"/>
</dbReference>
<dbReference type="CDD" id="cd02809">
    <property type="entry name" value="alpha_hydroxyacid_oxid_FMN"/>
    <property type="match status" value="1"/>
</dbReference>
<evidence type="ECO:0000256" key="6">
    <source>
        <dbReference type="PIRSR" id="PIRSR000138-1"/>
    </source>
</evidence>
<feature type="binding site" evidence="7">
    <location>
        <position position="248"/>
    </location>
    <ligand>
        <name>FMN</name>
        <dbReference type="ChEBI" id="CHEBI:58210"/>
    </ligand>
</feature>
<dbReference type="GO" id="GO:0005737">
    <property type="term" value="C:cytoplasm"/>
    <property type="evidence" value="ECO:0007669"/>
    <property type="project" value="UniProtKB-ARBA"/>
</dbReference>
<dbReference type="Pfam" id="PF01070">
    <property type="entry name" value="FMN_dh"/>
    <property type="match status" value="1"/>
</dbReference>
<feature type="active site" description="Proton acceptor" evidence="6">
    <location>
        <position position="250"/>
    </location>
</feature>
<dbReference type="InterPro" id="IPR013785">
    <property type="entry name" value="Aldolase_TIM"/>
</dbReference>
<feature type="binding site" evidence="7">
    <location>
        <position position="34"/>
    </location>
    <ligand>
        <name>glyoxylate</name>
        <dbReference type="ChEBI" id="CHEBI:36655"/>
    </ligand>
</feature>
<evidence type="ECO:0000256" key="3">
    <source>
        <dbReference type="ARBA" id="ARBA00022643"/>
    </source>
</evidence>
<keyword evidence="4 9" id="KW-0560">Oxidoreductase</keyword>
<dbReference type="PROSITE" id="PS00557">
    <property type="entry name" value="FMN_HYDROXY_ACID_DH_1"/>
    <property type="match status" value="1"/>
</dbReference>
<evidence type="ECO:0000256" key="4">
    <source>
        <dbReference type="ARBA" id="ARBA00023002"/>
    </source>
</evidence>
<evidence type="ECO:0000256" key="5">
    <source>
        <dbReference type="ARBA" id="ARBA00024042"/>
    </source>
</evidence>
<feature type="binding site" evidence="7">
    <location>
        <position position="139"/>
    </location>
    <ligand>
        <name>glyoxylate</name>
        <dbReference type="ChEBI" id="CHEBI:36655"/>
    </ligand>
</feature>
<keyword evidence="3 7" id="KW-0288">FMN</keyword>
<dbReference type="AlphaFoldDB" id="A0A518BEM9"/>
<dbReference type="InterPro" id="IPR037396">
    <property type="entry name" value="FMN_HAD"/>
</dbReference>